<dbReference type="GO" id="GO:0000724">
    <property type="term" value="P:double-strand break repair via homologous recombination"/>
    <property type="evidence" value="ECO:0007669"/>
    <property type="project" value="UniProtKB-UniRule"/>
</dbReference>
<organism evidence="12 13">
    <name type="scientific">Pseudomethylobacillus aquaticus</name>
    <dbReference type="NCBI Taxonomy" id="2676064"/>
    <lineage>
        <taxon>Bacteria</taxon>
        <taxon>Pseudomonadati</taxon>
        <taxon>Pseudomonadota</taxon>
        <taxon>Betaproteobacteria</taxon>
        <taxon>Nitrosomonadales</taxon>
        <taxon>Methylophilaceae</taxon>
        <taxon>Pseudomethylobacillus</taxon>
    </lineage>
</organism>
<comment type="function">
    <text evidence="10">A helicase/nuclease that prepares dsDNA breaks (DSB) for recombinational DNA repair. Binds to DSBs and unwinds DNA via a highly rapid and processive ATP-dependent bidirectional helicase activity. Unwinds dsDNA until it encounters a Chi (crossover hotspot instigator) sequence from the 3' direction. Cuts ssDNA a few nucleotides 3' to the Chi site. The properties and activities of the enzyme are changed at Chi. The Chi-altered holoenzyme produces a long 3'-ssDNA overhang and facilitates RecA-binding to the ssDNA for homologous DNA recombination and repair. Holoenzyme degrades any linearized DNA that is unable to undergo homologous recombination. In the holoenzyme this subunit recognizes the wild-type Chi sequence, and when added to isolated RecB increases its ATP-dependent helicase processivity.</text>
</comment>
<dbReference type="InterPro" id="IPR013986">
    <property type="entry name" value="DExx_box_DNA_helicase_dom_sf"/>
</dbReference>
<dbReference type="HAMAP" id="MF_01486">
    <property type="entry name" value="RecC"/>
    <property type="match status" value="1"/>
</dbReference>
<dbReference type="GO" id="GO:0003678">
    <property type="term" value="F:DNA helicase activity"/>
    <property type="evidence" value="ECO:0007669"/>
    <property type="project" value="UniProtKB-UniRule"/>
</dbReference>
<evidence type="ECO:0000256" key="8">
    <source>
        <dbReference type="ARBA" id="ARBA00023125"/>
    </source>
</evidence>
<dbReference type="GO" id="GO:0005524">
    <property type="term" value="F:ATP binding"/>
    <property type="evidence" value="ECO:0007669"/>
    <property type="project" value="UniProtKB-UniRule"/>
</dbReference>
<accession>A0A3N0UY74</accession>
<dbReference type="PROSITE" id="PS50896">
    <property type="entry name" value="LISH"/>
    <property type="match status" value="1"/>
</dbReference>
<sequence>MVVHGNKPESLRQLLISWYQQYPLAPLENEIILVQSNGIAQWLKLSLASSASTDGLGGIGVAAAIDAKLPSSFVWQIYRAVLGEAAVPEESAFDKRLMVWRLMRLIPTLTHLPEFAPLARFLAHDDELIKRYQLAEKIADLFDQYQVYRADWMHAWATGRDVLLNTQLMETPLQAEQRWQAILWRQLLADMGELQTTSRAALHVRCTEALSSLSSRPAKLPRRITVFGLSSLPKQTLEILVALSRHAQIFLCVQNPCEHYWADVISARDYSRQHAGRHARKHTVAPLQAADSMHIASHPLLAAWGKLGRDYVALLDELDQPQQYRDLFLQSGHKIDLFESHGTSCLLNQLQEDIRQLRNITETREHWAALDASADTSIRFHIAHSPQREVEILHDQLLDALNHDETLRPRDMIVMVPDIQRYAPHIQAVFGQLDISDDRYIPFSISDLGNGQLAPVFRALNYLLNLQESRLTAADVLDLLDVPAVRTRFGITEDGLAILERWIDQSRIRWGLNSKHRQYFFNGELAQNSWSHGLKRMLLGYAVGADPTDREDRSWHDIEPQGEVAGLDAALVGPLFMLIETLEHWLVELAQPTTAEAWQERGQRLIHDFFQSSSSTDTAHLLELQTSLNRLTQSCKTAGMQETLSLAVVKTHWLAQLDQPSLSQRFMAGRLTFATLMPMRAVPFRMVCILGMNDGDYPRSRPPLDFDLMATDPRVGDRSRREDDRYMFLEALLSARDRLYISWVGFNVNDNSEIPPSVLVSQLRDHLDNGWRRLDDAKMKVSQALTTAHPLHPFSLAYFSGSGPLFSYAKEWLHPLNSTESGPPLTPLRPEAAISLHALARFLSNPSQYFYEQRLGVYLNRQDDPDEDHEPFTLDALTRWGFLNTLIATRLDARAMQANEADAMASSLQRLERSGDLPFGTASSLIKQELTALVDALFERYDQQLQAWPTKTEDVVIDQVFLLEHMSVRVEDRVSSLYHHADARCRISISASKLADQARKQARCHALVRDWLLHLAGHLDGTPITTMIVGQDVTIQLAALDVATARQYFHTLLDAWQKGSAKPLPLAIKTGFKWLESGGQVIRDQPDPSQIDAAIRGRKIYEPGFDSPGEVGLSPYLKLAYPDFEALWSKGDFSLLCDELLQPLLQSASVIATTNNKPS</sequence>
<keyword evidence="7 10" id="KW-0067">ATP-binding</keyword>
<evidence type="ECO:0000256" key="9">
    <source>
        <dbReference type="ARBA" id="ARBA00023204"/>
    </source>
</evidence>
<dbReference type="AlphaFoldDB" id="A0A3N0UY74"/>
<dbReference type="PANTHER" id="PTHR30591:SF1">
    <property type="entry name" value="RECBCD ENZYME SUBUNIT RECC"/>
    <property type="match status" value="1"/>
</dbReference>
<dbReference type="Pfam" id="PF04257">
    <property type="entry name" value="Exonuc_V_gamma"/>
    <property type="match status" value="1"/>
</dbReference>
<proteinExistence type="inferred from homology"/>
<evidence type="ECO:0000256" key="3">
    <source>
        <dbReference type="ARBA" id="ARBA00022763"/>
    </source>
</evidence>
<keyword evidence="13" id="KW-1185">Reference proteome</keyword>
<dbReference type="InterPro" id="IPR006594">
    <property type="entry name" value="LisH"/>
</dbReference>
<keyword evidence="9 10" id="KW-0234">DNA repair</keyword>
<keyword evidence="1 10" id="KW-0540">Nuclease</keyword>
<evidence type="ECO:0000256" key="4">
    <source>
        <dbReference type="ARBA" id="ARBA00022801"/>
    </source>
</evidence>
<dbReference type="NCBIfam" id="TIGR01450">
    <property type="entry name" value="recC"/>
    <property type="match status" value="1"/>
</dbReference>
<keyword evidence="6 10" id="KW-0269">Exonuclease</keyword>
<comment type="miscellaneous">
    <text evidence="10">In the RecBCD complex, RecB has a slow 3'-5' helicase, an exonuclease activity and loads RecA onto ssDNA, RecD has a fast 5'-3' helicase activity, while RecC stimulates the ATPase and processivity of the RecB helicase and contributes to recognition of the Chi site.</text>
</comment>
<feature type="domain" description="RecC C-terminal" evidence="11">
    <location>
        <begin position="832"/>
        <end position="1077"/>
    </location>
</feature>
<dbReference type="InterPro" id="IPR011335">
    <property type="entry name" value="Restrct_endonuc-II-like"/>
</dbReference>
<name>A0A3N0UY74_9PROT</name>
<dbReference type="Gene3D" id="1.10.10.160">
    <property type="match status" value="1"/>
</dbReference>
<dbReference type="PIRSF" id="PIRSF000980">
    <property type="entry name" value="RecC"/>
    <property type="match status" value="1"/>
</dbReference>
<dbReference type="GO" id="GO:0003677">
    <property type="term" value="F:DNA binding"/>
    <property type="evidence" value="ECO:0007669"/>
    <property type="project" value="UniProtKB-UniRule"/>
</dbReference>
<keyword evidence="3 10" id="KW-0227">DNA damage</keyword>
<dbReference type="InterPro" id="IPR041500">
    <property type="entry name" value="RecC_C"/>
</dbReference>
<dbReference type="Gene3D" id="1.10.10.990">
    <property type="match status" value="1"/>
</dbReference>
<keyword evidence="2 10" id="KW-0547">Nucleotide-binding</keyword>
<evidence type="ECO:0000256" key="7">
    <source>
        <dbReference type="ARBA" id="ARBA00022840"/>
    </source>
</evidence>
<dbReference type="Gene3D" id="3.40.50.300">
    <property type="entry name" value="P-loop containing nucleotide triphosphate hydrolases"/>
    <property type="match status" value="2"/>
</dbReference>
<dbReference type="SUPFAM" id="SSF52980">
    <property type="entry name" value="Restriction endonuclease-like"/>
    <property type="match status" value="1"/>
</dbReference>
<keyword evidence="4 10" id="KW-0378">Hydrolase</keyword>
<comment type="similarity">
    <text evidence="10">Belongs to the RecC family.</text>
</comment>
<dbReference type="InterPro" id="IPR027417">
    <property type="entry name" value="P-loop_NTPase"/>
</dbReference>
<gene>
    <name evidence="10 12" type="primary">recC</name>
    <name evidence="12" type="ORF">ED236_09450</name>
</gene>
<keyword evidence="8 10" id="KW-0238">DNA-binding</keyword>
<dbReference type="InterPro" id="IPR006697">
    <property type="entry name" value="RecC"/>
</dbReference>
<comment type="caution">
    <text evidence="12">The sequence shown here is derived from an EMBL/GenBank/DDBJ whole genome shotgun (WGS) entry which is preliminary data.</text>
</comment>
<protein>
    <recommendedName>
        <fullName evidence="10">RecBCD enzyme subunit RecC</fullName>
    </recommendedName>
    <alternativeName>
        <fullName evidence="10">Exonuclease V subunit RecC</fullName>
        <shortName evidence="10">ExoV subunit RecC</shortName>
    </alternativeName>
    <alternativeName>
        <fullName evidence="10">Helicase/nuclease RecBCD subunit RecC</fullName>
    </alternativeName>
</protein>
<dbReference type="Gene3D" id="3.40.50.10930">
    <property type="match status" value="1"/>
</dbReference>
<reference evidence="12 13" key="1">
    <citation type="submission" date="2018-10" db="EMBL/GenBank/DDBJ databases">
        <authorList>
            <person name="Chen W.-M."/>
        </authorList>
    </citation>
    <scope>NUCLEOTIDE SEQUENCE [LARGE SCALE GENOMIC DNA]</scope>
    <source>
        <strain evidence="12 13">H-5</strain>
    </source>
</reference>
<keyword evidence="5 10" id="KW-0347">Helicase</keyword>
<evidence type="ECO:0000313" key="13">
    <source>
        <dbReference type="Proteomes" id="UP000275137"/>
    </source>
</evidence>
<dbReference type="SUPFAM" id="SSF52540">
    <property type="entry name" value="P-loop containing nucleoside triphosphate hydrolases"/>
    <property type="match status" value="2"/>
</dbReference>
<evidence type="ECO:0000256" key="1">
    <source>
        <dbReference type="ARBA" id="ARBA00022722"/>
    </source>
</evidence>
<evidence type="ECO:0000256" key="6">
    <source>
        <dbReference type="ARBA" id="ARBA00022839"/>
    </source>
</evidence>
<evidence type="ECO:0000256" key="2">
    <source>
        <dbReference type="ARBA" id="ARBA00022741"/>
    </source>
</evidence>
<dbReference type="EMBL" id="RJVP01000005">
    <property type="protein sequence ID" value="ROH85413.1"/>
    <property type="molecule type" value="Genomic_DNA"/>
</dbReference>
<evidence type="ECO:0000256" key="5">
    <source>
        <dbReference type="ARBA" id="ARBA00022806"/>
    </source>
</evidence>
<evidence type="ECO:0000259" key="11">
    <source>
        <dbReference type="Pfam" id="PF17946"/>
    </source>
</evidence>
<evidence type="ECO:0000313" key="12">
    <source>
        <dbReference type="EMBL" id="ROH85413.1"/>
    </source>
</evidence>
<evidence type="ECO:0000256" key="10">
    <source>
        <dbReference type="HAMAP-Rule" id="MF_01486"/>
    </source>
</evidence>
<comment type="subunit">
    <text evidence="10">Heterotrimer of RecB, RecC and RecD. All subunits contribute to DNA-binding.</text>
</comment>
<dbReference type="PANTHER" id="PTHR30591">
    <property type="entry name" value="RECBCD ENZYME SUBUNIT RECC"/>
    <property type="match status" value="1"/>
</dbReference>
<dbReference type="Proteomes" id="UP000275137">
    <property type="component" value="Unassembled WGS sequence"/>
</dbReference>
<dbReference type="Pfam" id="PF17946">
    <property type="entry name" value="RecC_C"/>
    <property type="match status" value="1"/>
</dbReference>
<dbReference type="GO" id="GO:0009338">
    <property type="term" value="C:exodeoxyribonuclease V complex"/>
    <property type="evidence" value="ECO:0007669"/>
    <property type="project" value="InterPro"/>
</dbReference>
<dbReference type="GO" id="GO:0008854">
    <property type="term" value="F:exodeoxyribonuclease V activity"/>
    <property type="evidence" value="ECO:0007669"/>
    <property type="project" value="InterPro"/>
</dbReference>